<dbReference type="GO" id="GO:0000731">
    <property type="term" value="P:DNA synthesis involved in DNA repair"/>
    <property type="evidence" value="ECO:0007669"/>
    <property type="project" value="TreeGrafter"/>
</dbReference>
<sequence>MACLTSISIRDFRNLDVTDCALSPRFNLLTGDNGAGKTSILEAIYFLGSARSFRTPNAADLIAHGASCATVRASVSDESISHSLGIERCKSHVRMRRDQTDVARVSAFVEHVPVLALHPHSDELIVGAPDIRRKFLDRAAFYLYPDFFSLYGQFARVLKQRNAALRRRESTEPWDALFVQYSALMTEKREETVAHLRRVVPGILAQLNDRLMVDFHYAPGVRVGEELQAALVRQRQREYELGATLSGPHRADLVFTLADQSAKSTASRGQVKLMATLMSLAVSRLWQELRGKTAVMVFDDLFSEFDRRHVDTLLAYLATLDQQCLFSATPLNRLDFDFDARFTVQGGQMASVV</sequence>
<evidence type="ECO:0000256" key="9">
    <source>
        <dbReference type="HAMAP-Rule" id="MF_00365"/>
    </source>
</evidence>
<evidence type="ECO:0000259" key="10">
    <source>
        <dbReference type="Pfam" id="PF02463"/>
    </source>
</evidence>
<keyword evidence="5 9" id="KW-0235">DNA replication</keyword>
<dbReference type="InterPro" id="IPR001238">
    <property type="entry name" value="DNA-binding_RecF"/>
</dbReference>
<evidence type="ECO:0000256" key="4">
    <source>
        <dbReference type="ARBA" id="ARBA00022490"/>
    </source>
</evidence>
<dbReference type="InterPro" id="IPR027417">
    <property type="entry name" value="P-loop_NTPase"/>
</dbReference>
<evidence type="ECO:0000313" key="12">
    <source>
        <dbReference type="Proteomes" id="UP000078596"/>
    </source>
</evidence>
<dbReference type="InterPro" id="IPR042174">
    <property type="entry name" value="RecF_2"/>
</dbReference>
<keyword evidence="9" id="KW-0227">DNA damage</keyword>
<feature type="binding site" evidence="9">
    <location>
        <begin position="31"/>
        <end position="38"/>
    </location>
    <ligand>
        <name>ATP</name>
        <dbReference type="ChEBI" id="CHEBI:30616"/>
    </ligand>
</feature>
<dbReference type="GO" id="GO:0005524">
    <property type="term" value="F:ATP binding"/>
    <property type="evidence" value="ECO:0007669"/>
    <property type="project" value="UniProtKB-UniRule"/>
</dbReference>
<dbReference type="PANTHER" id="PTHR32182:SF0">
    <property type="entry name" value="DNA REPLICATION AND REPAIR PROTEIN RECF"/>
    <property type="match status" value="1"/>
</dbReference>
<evidence type="ECO:0000256" key="2">
    <source>
        <dbReference type="ARBA" id="ARBA00008016"/>
    </source>
</evidence>
<comment type="similarity">
    <text evidence="2 9">Belongs to the RecF family.</text>
</comment>
<keyword evidence="9" id="KW-0742">SOS response</keyword>
<dbReference type="NCBIfam" id="TIGR00611">
    <property type="entry name" value="recf"/>
    <property type="match status" value="1"/>
</dbReference>
<dbReference type="PROSITE" id="PS00617">
    <property type="entry name" value="RECF_1"/>
    <property type="match status" value="1"/>
</dbReference>
<proteinExistence type="inferred from homology"/>
<dbReference type="InterPro" id="IPR003395">
    <property type="entry name" value="RecF/RecN/SMC_N"/>
</dbReference>
<dbReference type="AlphaFoldDB" id="A0A191ZI20"/>
<evidence type="ECO:0000256" key="8">
    <source>
        <dbReference type="ARBA" id="ARBA00023125"/>
    </source>
</evidence>
<organism evidence="11 12">
    <name type="scientific">Halothiobacillus diazotrophicus</name>
    <dbReference type="NCBI Taxonomy" id="1860122"/>
    <lineage>
        <taxon>Bacteria</taxon>
        <taxon>Pseudomonadati</taxon>
        <taxon>Pseudomonadota</taxon>
        <taxon>Gammaproteobacteria</taxon>
        <taxon>Chromatiales</taxon>
        <taxon>Halothiobacillaceae</taxon>
        <taxon>Halothiobacillus</taxon>
    </lineage>
</organism>
<dbReference type="Gene3D" id="1.20.1050.90">
    <property type="entry name" value="RecF/RecN/SMC, N-terminal domain"/>
    <property type="match status" value="1"/>
</dbReference>
<keyword evidence="8 9" id="KW-0238">DNA-binding</keyword>
<keyword evidence="4 9" id="KW-0963">Cytoplasm</keyword>
<evidence type="ECO:0000313" key="11">
    <source>
        <dbReference type="EMBL" id="ANJ67515.1"/>
    </source>
</evidence>
<evidence type="ECO:0000256" key="3">
    <source>
        <dbReference type="ARBA" id="ARBA00020170"/>
    </source>
</evidence>
<evidence type="ECO:0000256" key="1">
    <source>
        <dbReference type="ARBA" id="ARBA00004496"/>
    </source>
</evidence>
<keyword evidence="9" id="KW-0234">DNA repair</keyword>
<dbReference type="KEGG" id="haz:A9404_09050"/>
<dbReference type="SUPFAM" id="SSF52540">
    <property type="entry name" value="P-loop containing nucleoside triphosphate hydrolases"/>
    <property type="match status" value="1"/>
</dbReference>
<dbReference type="GO" id="GO:0003697">
    <property type="term" value="F:single-stranded DNA binding"/>
    <property type="evidence" value="ECO:0007669"/>
    <property type="project" value="UniProtKB-UniRule"/>
</dbReference>
<dbReference type="GO" id="GO:0006302">
    <property type="term" value="P:double-strand break repair"/>
    <property type="evidence" value="ECO:0007669"/>
    <property type="project" value="TreeGrafter"/>
</dbReference>
<dbReference type="EMBL" id="CP016027">
    <property type="protein sequence ID" value="ANJ67515.1"/>
    <property type="molecule type" value="Genomic_DNA"/>
</dbReference>
<dbReference type="GO" id="GO:0005737">
    <property type="term" value="C:cytoplasm"/>
    <property type="evidence" value="ECO:0007669"/>
    <property type="project" value="UniProtKB-SubCell"/>
</dbReference>
<dbReference type="RefSeq" id="WP_066100532.1">
    <property type="nucleotide sequence ID" value="NZ_CP016027.1"/>
</dbReference>
<dbReference type="STRING" id="1860122.A9404_09050"/>
<evidence type="ECO:0000256" key="7">
    <source>
        <dbReference type="ARBA" id="ARBA00022840"/>
    </source>
</evidence>
<keyword evidence="12" id="KW-1185">Reference proteome</keyword>
<dbReference type="HAMAP" id="MF_00365">
    <property type="entry name" value="RecF"/>
    <property type="match status" value="1"/>
</dbReference>
<name>A0A191ZI20_9GAMM</name>
<dbReference type="Proteomes" id="UP000078596">
    <property type="component" value="Chromosome"/>
</dbReference>
<accession>A0A191ZI20</accession>
<dbReference type="Gene3D" id="3.40.50.300">
    <property type="entry name" value="P-loop containing nucleotide triphosphate hydrolases"/>
    <property type="match status" value="1"/>
</dbReference>
<comment type="subcellular location">
    <subcellularLocation>
        <location evidence="1 9">Cytoplasm</location>
    </subcellularLocation>
</comment>
<evidence type="ECO:0000256" key="6">
    <source>
        <dbReference type="ARBA" id="ARBA00022741"/>
    </source>
</evidence>
<feature type="domain" description="RecF/RecN/SMC N-terminal" evidence="10">
    <location>
        <begin position="4"/>
        <end position="324"/>
    </location>
</feature>
<dbReference type="GO" id="GO:0009432">
    <property type="term" value="P:SOS response"/>
    <property type="evidence" value="ECO:0007669"/>
    <property type="project" value="UniProtKB-UniRule"/>
</dbReference>
<protein>
    <recommendedName>
        <fullName evidence="3 9">DNA replication and repair protein RecF</fullName>
    </recommendedName>
</protein>
<gene>
    <name evidence="9" type="primary">recF</name>
    <name evidence="11" type="ORF">A9404_09050</name>
</gene>
<keyword evidence="6 9" id="KW-0547">Nucleotide-binding</keyword>
<dbReference type="GO" id="GO:0006260">
    <property type="term" value="P:DNA replication"/>
    <property type="evidence" value="ECO:0007669"/>
    <property type="project" value="UniProtKB-UniRule"/>
</dbReference>
<reference evidence="11 12" key="1">
    <citation type="submission" date="2016-06" db="EMBL/GenBank/DDBJ databases">
        <title>Insight into the functional genes involving in sulfur oxidation in Pearl River water.</title>
        <authorList>
            <person name="Luo J."/>
            <person name="Tan X."/>
            <person name="Lin W."/>
        </authorList>
    </citation>
    <scope>NUCLEOTIDE SEQUENCE [LARGE SCALE GENOMIC DNA]</scope>
    <source>
        <strain evidence="11 12">LS2</strain>
    </source>
</reference>
<dbReference type="PANTHER" id="PTHR32182">
    <property type="entry name" value="DNA REPLICATION AND REPAIR PROTEIN RECF"/>
    <property type="match status" value="1"/>
</dbReference>
<dbReference type="Pfam" id="PF02463">
    <property type="entry name" value="SMC_N"/>
    <property type="match status" value="1"/>
</dbReference>
<evidence type="ECO:0000256" key="5">
    <source>
        <dbReference type="ARBA" id="ARBA00022705"/>
    </source>
</evidence>
<dbReference type="InterPro" id="IPR018078">
    <property type="entry name" value="DNA-binding_RecF_CS"/>
</dbReference>
<comment type="function">
    <text evidence="9">The RecF protein is involved in DNA metabolism; it is required for DNA replication and normal SOS inducibility. RecF binds preferentially to single-stranded, linear DNA. It also seems to bind ATP.</text>
</comment>
<keyword evidence="7 9" id="KW-0067">ATP-binding</keyword>